<evidence type="ECO:0000313" key="2">
    <source>
        <dbReference type="Proteomes" id="UP001017257"/>
    </source>
</evidence>
<protein>
    <submittedName>
        <fullName evidence="1">Uncharacterized protein</fullName>
    </submittedName>
</protein>
<gene>
    <name evidence="1" type="ORF">HPT29_028350</name>
</gene>
<dbReference type="RefSeq" id="WP_173946246.1">
    <property type="nucleotide sequence ID" value="NZ_CP102848.1"/>
</dbReference>
<keyword evidence="2" id="KW-1185">Reference proteome</keyword>
<accession>A0ABY5S056</accession>
<dbReference type="EMBL" id="CP102848">
    <property type="protein sequence ID" value="UVF22865.1"/>
    <property type="molecule type" value="Genomic_DNA"/>
</dbReference>
<name>A0ABY5S056_9HYPH</name>
<reference evidence="1" key="1">
    <citation type="submission" date="2022-08" db="EMBL/GenBank/DDBJ databases">
        <title>Microvirga terrae sp. nov., isolated from soil.</title>
        <authorList>
            <person name="Kim K.H."/>
            <person name="Seo Y.L."/>
            <person name="Kim J.M."/>
            <person name="Lee J.K."/>
            <person name="Han D.M."/>
            <person name="Jeon C.O."/>
        </authorList>
    </citation>
    <scope>NUCLEOTIDE SEQUENCE</scope>
    <source>
        <strain evidence="1">R24</strain>
        <plasmid evidence="1">pR24_3</plasmid>
    </source>
</reference>
<evidence type="ECO:0000313" key="1">
    <source>
        <dbReference type="EMBL" id="UVF22865.1"/>
    </source>
</evidence>
<proteinExistence type="predicted"/>
<organism evidence="1 2">
    <name type="scientific">Microvirga terrae</name>
    <dbReference type="NCBI Taxonomy" id="2740529"/>
    <lineage>
        <taxon>Bacteria</taxon>
        <taxon>Pseudomonadati</taxon>
        <taxon>Pseudomonadota</taxon>
        <taxon>Alphaproteobacteria</taxon>
        <taxon>Hyphomicrobiales</taxon>
        <taxon>Methylobacteriaceae</taxon>
        <taxon>Microvirga</taxon>
    </lineage>
</organism>
<geneLocation type="plasmid" evidence="1 2">
    <name>pR24_3</name>
</geneLocation>
<dbReference type="Proteomes" id="UP001017257">
    <property type="component" value="Plasmid pR24_3"/>
</dbReference>
<sequence length="90" mass="9689">MQADTREALSLGLDKAQAWEQIRTAAIVDLEQAQAFLGLVLAQMRNAPGNSEALNYALRGFHHHATGALNLLKDYGNTARLDAMPAEGNA</sequence>
<keyword evidence="1" id="KW-0614">Plasmid</keyword>